<evidence type="ECO:0000256" key="3">
    <source>
        <dbReference type="ARBA" id="ARBA00008749"/>
    </source>
</evidence>
<feature type="transmembrane region" description="Helical" evidence="13">
    <location>
        <begin position="180"/>
        <end position="204"/>
    </location>
</feature>
<feature type="domain" description="Fatty acid desaturase" evidence="14">
    <location>
        <begin position="45"/>
        <end position="262"/>
    </location>
</feature>
<comment type="caution">
    <text evidence="15">The sequence shown here is derived from an EMBL/GenBank/DDBJ whole genome shotgun (WGS) entry which is preliminary data.</text>
</comment>
<dbReference type="SMR" id="A0A0G8AZN5"/>
<sequence>MVSHAIVRRPPHGLKWSWGVVGFMVLLHSLAALALLPRFQSLPAVLTLLILYWVTGCLGVTMGYHRLLAHRSFRVPRWLRNLLAVCGALSCQHGPIEWVGLHRHHHRFSDTHHDHHNSRCGFWWSHMGWMLFTPPARAMVPQLTRDLQNDPWLQFLNRWFLALQLPLAAALYLLGENLGVGGWSLVLWGIPLRLVVVYHVTWLVNSATHTWGYRSFATDDESRNCWWVALLSFGEGWHNNHHAVPFSARHGLRWFEPDLTWQHIRLLQALGLARGVKVALYEQGSSHGQAVSGGA</sequence>
<comment type="similarity">
    <text evidence="3">Belongs to the fatty acid desaturase type 2 family.</text>
</comment>
<gene>
    <name evidence="15" type="ORF">TQ37_01025</name>
</gene>
<evidence type="ECO:0000256" key="2">
    <source>
        <dbReference type="ARBA" id="ARBA00004141"/>
    </source>
</evidence>
<feature type="transmembrane region" description="Helical" evidence="13">
    <location>
        <begin position="16"/>
        <end position="36"/>
    </location>
</feature>
<dbReference type="PATRIC" id="fig|1608419.3.peg.1010"/>
<evidence type="ECO:0000313" key="16">
    <source>
        <dbReference type="Proteomes" id="UP000035037"/>
    </source>
</evidence>
<evidence type="ECO:0000313" key="15">
    <source>
        <dbReference type="EMBL" id="KKZ14493.1"/>
    </source>
</evidence>
<evidence type="ECO:0000256" key="5">
    <source>
        <dbReference type="ARBA" id="ARBA00022692"/>
    </source>
</evidence>
<comment type="subcellular location">
    <subcellularLocation>
        <location evidence="2">Membrane</location>
        <topology evidence="2">Multi-pass membrane protein</topology>
    </subcellularLocation>
</comment>
<keyword evidence="11 13" id="KW-0472">Membrane</keyword>
<evidence type="ECO:0000256" key="8">
    <source>
        <dbReference type="ARBA" id="ARBA00023002"/>
    </source>
</evidence>
<dbReference type="InterPro" id="IPR015876">
    <property type="entry name" value="Acyl-CoA_DS"/>
</dbReference>
<dbReference type="STRING" id="431041.FLM9_653"/>
<reference evidence="15 16" key="2">
    <citation type="submission" date="2015-05" db="EMBL/GenBank/DDBJ databases">
        <title>Lifestyle Evolution in Cyanobacterial Symbionts of Sponges.</title>
        <authorList>
            <person name="Burgsdorf I."/>
            <person name="Slaby B.M."/>
            <person name="Handley K.M."/>
            <person name="Haber M."/>
            <person name="Blom J."/>
            <person name="Marshall C.W."/>
            <person name="Gilbert J.A."/>
            <person name="Hentschel U."/>
            <person name="Steindler L."/>
        </authorList>
    </citation>
    <scope>NUCLEOTIDE SEQUENCE [LARGE SCALE GENOMIC DNA]</scope>
    <source>
        <strain evidence="15">15L</strain>
    </source>
</reference>
<dbReference type="AlphaFoldDB" id="A0A0G8AZN5"/>
<evidence type="ECO:0000256" key="10">
    <source>
        <dbReference type="ARBA" id="ARBA00023098"/>
    </source>
</evidence>
<evidence type="ECO:0000256" key="4">
    <source>
        <dbReference type="ARBA" id="ARBA00022516"/>
    </source>
</evidence>
<dbReference type="InterPro" id="IPR005804">
    <property type="entry name" value="FA_desaturase_dom"/>
</dbReference>
<keyword evidence="7 13" id="KW-1133">Transmembrane helix</keyword>
<evidence type="ECO:0000256" key="9">
    <source>
        <dbReference type="ARBA" id="ARBA00023004"/>
    </source>
</evidence>
<dbReference type="PRINTS" id="PR00075">
    <property type="entry name" value="FACDDSATRASE"/>
</dbReference>
<dbReference type="GO" id="GO:0016717">
    <property type="term" value="F:oxidoreductase activity, acting on paired donors, with oxidation of a pair of donors resulting in the reduction of molecular oxygen to two molecules of water"/>
    <property type="evidence" value="ECO:0007669"/>
    <property type="project" value="InterPro"/>
</dbReference>
<dbReference type="EMBL" id="JYFQ01000019">
    <property type="protein sequence ID" value="KKZ14493.1"/>
    <property type="molecule type" value="Genomic_DNA"/>
</dbReference>
<dbReference type="GO" id="GO:0006633">
    <property type="term" value="P:fatty acid biosynthetic process"/>
    <property type="evidence" value="ECO:0007669"/>
    <property type="project" value="UniProtKB-KW"/>
</dbReference>
<proteinExistence type="inferred from homology"/>
<name>A0A0G8AZN5_9SYNE</name>
<evidence type="ECO:0000256" key="7">
    <source>
        <dbReference type="ARBA" id="ARBA00022989"/>
    </source>
</evidence>
<keyword evidence="12" id="KW-0275">Fatty acid biosynthesis</keyword>
<feature type="transmembrane region" description="Helical" evidence="13">
    <location>
        <begin position="42"/>
        <end position="64"/>
    </location>
</feature>
<keyword evidence="4" id="KW-0444">Lipid biosynthesis</keyword>
<evidence type="ECO:0000256" key="12">
    <source>
        <dbReference type="ARBA" id="ARBA00023160"/>
    </source>
</evidence>
<evidence type="ECO:0000256" key="13">
    <source>
        <dbReference type="SAM" id="Phobius"/>
    </source>
</evidence>
<dbReference type="Proteomes" id="UP000035037">
    <property type="component" value="Unassembled WGS sequence"/>
</dbReference>
<dbReference type="PANTHER" id="PTHR11351">
    <property type="entry name" value="ACYL-COA DESATURASE"/>
    <property type="match status" value="1"/>
</dbReference>
<keyword evidence="5 13" id="KW-0812">Transmembrane</keyword>
<evidence type="ECO:0000256" key="1">
    <source>
        <dbReference type="ARBA" id="ARBA00001954"/>
    </source>
</evidence>
<keyword evidence="9" id="KW-0408">Iron</keyword>
<accession>A0A0G8AZN5</accession>
<keyword evidence="6" id="KW-0276">Fatty acid metabolism</keyword>
<dbReference type="Pfam" id="PF00487">
    <property type="entry name" value="FA_desaturase"/>
    <property type="match status" value="1"/>
</dbReference>
<dbReference type="CDD" id="cd03505">
    <property type="entry name" value="Delta9-FADS-like"/>
    <property type="match status" value="1"/>
</dbReference>
<evidence type="ECO:0000256" key="6">
    <source>
        <dbReference type="ARBA" id="ARBA00022832"/>
    </source>
</evidence>
<reference evidence="15 16" key="1">
    <citation type="submission" date="2015-02" db="EMBL/GenBank/DDBJ databases">
        <authorList>
            <person name="Slaby B."/>
            <person name="Hentschel U."/>
        </authorList>
    </citation>
    <scope>NUCLEOTIDE SEQUENCE [LARGE SCALE GENOMIC DNA]</scope>
    <source>
        <strain evidence="15">15L</strain>
    </source>
</reference>
<dbReference type="GO" id="GO:0016020">
    <property type="term" value="C:membrane"/>
    <property type="evidence" value="ECO:0007669"/>
    <property type="project" value="UniProtKB-SubCell"/>
</dbReference>
<evidence type="ECO:0000256" key="11">
    <source>
        <dbReference type="ARBA" id="ARBA00023136"/>
    </source>
</evidence>
<feature type="transmembrane region" description="Helical" evidence="13">
    <location>
        <begin position="155"/>
        <end position="174"/>
    </location>
</feature>
<organism evidence="15 16">
    <name type="scientific">Candidatus Synechococcus spongiarum 15L</name>
    <dbReference type="NCBI Taxonomy" id="1608419"/>
    <lineage>
        <taxon>Bacteria</taxon>
        <taxon>Bacillati</taxon>
        <taxon>Cyanobacteriota</taxon>
        <taxon>Cyanophyceae</taxon>
        <taxon>Synechococcales</taxon>
        <taxon>Synechococcaceae</taxon>
        <taxon>Synechococcus</taxon>
    </lineage>
</organism>
<keyword evidence="8" id="KW-0560">Oxidoreductase</keyword>
<dbReference type="PANTHER" id="PTHR11351:SF31">
    <property type="entry name" value="DESATURASE 1, ISOFORM A-RELATED"/>
    <property type="match status" value="1"/>
</dbReference>
<comment type="cofactor">
    <cofactor evidence="1">
        <name>Fe(2+)</name>
        <dbReference type="ChEBI" id="CHEBI:29033"/>
    </cofactor>
</comment>
<keyword evidence="10" id="KW-0443">Lipid metabolism</keyword>
<protein>
    <submittedName>
        <fullName evidence="15">Acyl-CoA desaturase</fullName>
    </submittedName>
</protein>
<evidence type="ECO:0000259" key="14">
    <source>
        <dbReference type="Pfam" id="PF00487"/>
    </source>
</evidence>